<organism evidence="5">
    <name type="scientific">Onchocerca ochengi</name>
    <name type="common">Filarial nematode worm</name>
    <dbReference type="NCBI Taxonomy" id="42157"/>
    <lineage>
        <taxon>Eukaryota</taxon>
        <taxon>Metazoa</taxon>
        <taxon>Ecdysozoa</taxon>
        <taxon>Nematoda</taxon>
        <taxon>Chromadorea</taxon>
        <taxon>Rhabditida</taxon>
        <taxon>Spirurina</taxon>
        <taxon>Spiruromorpha</taxon>
        <taxon>Filarioidea</taxon>
        <taxon>Onchocercidae</taxon>
        <taxon>Onchocerca</taxon>
    </lineage>
</organism>
<evidence type="ECO:0000259" key="2">
    <source>
        <dbReference type="PROSITE" id="PS51670"/>
    </source>
</evidence>
<dbReference type="Pfam" id="PF01549">
    <property type="entry name" value="ShK"/>
    <property type="match status" value="1"/>
</dbReference>
<dbReference type="SMART" id="SM00254">
    <property type="entry name" value="ShKT"/>
    <property type="match status" value="1"/>
</dbReference>
<proteinExistence type="predicted"/>
<evidence type="ECO:0000313" key="5">
    <source>
        <dbReference type="WBParaSite" id="nOo.2.0.1.t04719-RA"/>
    </source>
</evidence>
<evidence type="ECO:0000256" key="1">
    <source>
        <dbReference type="PROSITE-ProRule" id="PRU01005"/>
    </source>
</evidence>
<dbReference type="EMBL" id="UYRW01001112">
    <property type="protein sequence ID" value="VDK74223.1"/>
    <property type="molecule type" value="Genomic_DNA"/>
</dbReference>
<dbReference type="OrthoDB" id="5802652at2759"/>
<evidence type="ECO:0000313" key="3">
    <source>
        <dbReference type="EMBL" id="VDK74223.1"/>
    </source>
</evidence>
<name>A0A182E9K8_ONCOC</name>
<gene>
    <name evidence="3" type="ORF">NOO_LOCUS4719</name>
</gene>
<accession>A0A182E9K8</accession>
<dbReference type="PROSITE" id="PS51670">
    <property type="entry name" value="SHKT"/>
    <property type="match status" value="1"/>
</dbReference>
<evidence type="ECO:0000313" key="4">
    <source>
        <dbReference type="Proteomes" id="UP000271087"/>
    </source>
</evidence>
<dbReference type="GO" id="GO:0008237">
    <property type="term" value="F:metallopeptidase activity"/>
    <property type="evidence" value="ECO:0007669"/>
    <property type="project" value="InterPro"/>
</dbReference>
<dbReference type="STRING" id="42157.A0A182E9K8"/>
<dbReference type="Proteomes" id="UP000271087">
    <property type="component" value="Unassembled WGS sequence"/>
</dbReference>
<comment type="caution">
    <text evidence="1">Lacks conserved residue(s) required for the propagation of feature annotation.</text>
</comment>
<dbReference type="AlphaFoldDB" id="A0A182E9K8"/>
<sequence length="267" mass="31194">MFVMDAKNENQWKQQTLPIWISPAYSKHRWKQLADLLFEIQNRTNIRFRPFIKERDTDYVSVKITTYGCYGLLGYGKGGERWINLYDECVEYSHIVLRSIYQILGFQMIAMNEPKGSILYSGPDSKIAYLKFTLWKDELIVNTVKLSEETKEEECIAAETATSMMCHQPNMEFANNDPIYQLHDLANSSTYRAENLQKMPGVIIGLADLYCEDSLVDCDFLHKSRGHCNLFQEFRYILCARTCKMCGISLRLYYISTHHPFVHMQVK</sequence>
<dbReference type="Gene3D" id="3.40.390.10">
    <property type="entry name" value="Collagenase (Catalytic Domain)"/>
    <property type="match status" value="1"/>
</dbReference>
<dbReference type="WBParaSite" id="nOo.2.0.1.t04719-RA">
    <property type="protein sequence ID" value="nOo.2.0.1.t04719-RA"/>
    <property type="gene ID" value="nOo.2.0.1.g04719"/>
</dbReference>
<dbReference type="InterPro" id="IPR024079">
    <property type="entry name" value="MetalloPept_cat_dom_sf"/>
</dbReference>
<reference evidence="5" key="1">
    <citation type="submission" date="2016-06" db="UniProtKB">
        <authorList>
            <consortium name="WormBaseParasite"/>
        </authorList>
    </citation>
    <scope>IDENTIFICATION</scope>
</reference>
<dbReference type="InterPro" id="IPR003582">
    <property type="entry name" value="ShKT_dom"/>
</dbReference>
<feature type="domain" description="ShKT" evidence="2">
    <location>
        <begin position="211"/>
        <end position="246"/>
    </location>
</feature>
<keyword evidence="4" id="KW-1185">Reference proteome</keyword>
<reference evidence="3 4" key="2">
    <citation type="submission" date="2018-08" db="EMBL/GenBank/DDBJ databases">
        <authorList>
            <person name="Laetsch R D."/>
            <person name="Stevens L."/>
            <person name="Kumar S."/>
            <person name="Blaxter L. M."/>
        </authorList>
    </citation>
    <scope>NUCLEOTIDE SEQUENCE [LARGE SCALE GENOMIC DNA]</scope>
</reference>
<protein>
    <submittedName>
        <fullName evidence="5">ShKT domain-containing protein</fullName>
    </submittedName>
</protein>